<feature type="compositionally biased region" description="Basic and acidic residues" evidence="1">
    <location>
        <begin position="24"/>
        <end position="42"/>
    </location>
</feature>
<sequence>MIRRPVNQPQQKQPRQASPNLELCARERPEKEKAPKPAHDNDSTQPSKPENGKETFSPKHLECPSKRINPETKTRSDSSKEQKRVSPKPEFQRMPNASDCAREKKKAFLPHPSLPCPSCPCHITSCGSSLPVPMNAVLCLSVLCEKVS</sequence>
<dbReference type="GeneID" id="87822701"/>
<proteinExistence type="predicted"/>
<dbReference type="Proteomes" id="UP001302602">
    <property type="component" value="Unassembled WGS sequence"/>
</dbReference>
<protein>
    <submittedName>
        <fullName evidence="2">Uncharacterized protein</fullName>
    </submittedName>
</protein>
<comment type="caution">
    <text evidence="2">The sequence shown here is derived from an EMBL/GenBank/DDBJ whole genome shotgun (WGS) entry which is preliminary data.</text>
</comment>
<organism evidence="2 3">
    <name type="scientific">Parathielavia appendiculata</name>
    <dbReference type="NCBI Taxonomy" id="2587402"/>
    <lineage>
        <taxon>Eukaryota</taxon>
        <taxon>Fungi</taxon>
        <taxon>Dikarya</taxon>
        <taxon>Ascomycota</taxon>
        <taxon>Pezizomycotina</taxon>
        <taxon>Sordariomycetes</taxon>
        <taxon>Sordariomycetidae</taxon>
        <taxon>Sordariales</taxon>
        <taxon>Chaetomiaceae</taxon>
        <taxon>Parathielavia</taxon>
    </lineage>
</organism>
<dbReference type="EMBL" id="MU853236">
    <property type="protein sequence ID" value="KAK4120806.1"/>
    <property type="molecule type" value="Genomic_DNA"/>
</dbReference>
<evidence type="ECO:0000313" key="2">
    <source>
        <dbReference type="EMBL" id="KAK4120806.1"/>
    </source>
</evidence>
<evidence type="ECO:0000313" key="3">
    <source>
        <dbReference type="Proteomes" id="UP001302602"/>
    </source>
</evidence>
<accession>A0AAN6TV82</accession>
<gene>
    <name evidence="2" type="ORF">N657DRAFT_141025</name>
</gene>
<name>A0AAN6TV82_9PEZI</name>
<dbReference type="RefSeq" id="XP_062644577.1">
    <property type="nucleotide sequence ID" value="XM_062785935.1"/>
</dbReference>
<feature type="compositionally biased region" description="Basic and acidic residues" evidence="1">
    <location>
        <begin position="50"/>
        <end position="84"/>
    </location>
</feature>
<feature type="compositionally biased region" description="Polar residues" evidence="1">
    <location>
        <begin position="7"/>
        <end position="19"/>
    </location>
</feature>
<reference evidence="2" key="2">
    <citation type="submission" date="2023-05" db="EMBL/GenBank/DDBJ databases">
        <authorList>
            <consortium name="Lawrence Berkeley National Laboratory"/>
            <person name="Steindorff A."/>
            <person name="Hensen N."/>
            <person name="Bonometti L."/>
            <person name="Westerberg I."/>
            <person name="Brannstrom I.O."/>
            <person name="Guillou S."/>
            <person name="Cros-Aarteil S."/>
            <person name="Calhoun S."/>
            <person name="Haridas S."/>
            <person name="Kuo A."/>
            <person name="Mondo S."/>
            <person name="Pangilinan J."/>
            <person name="Riley R."/>
            <person name="Labutti K."/>
            <person name="Andreopoulos B."/>
            <person name="Lipzen A."/>
            <person name="Chen C."/>
            <person name="Yanf M."/>
            <person name="Daum C."/>
            <person name="Ng V."/>
            <person name="Clum A."/>
            <person name="Ohm R."/>
            <person name="Martin F."/>
            <person name="Silar P."/>
            <person name="Natvig D."/>
            <person name="Lalanne C."/>
            <person name="Gautier V."/>
            <person name="Ament-Velasquez S.L."/>
            <person name="Kruys A."/>
            <person name="Hutchinson M.I."/>
            <person name="Powell A.J."/>
            <person name="Barry K."/>
            <person name="Miller A.N."/>
            <person name="Grigoriev I.V."/>
            <person name="Debuchy R."/>
            <person name="Gladieux P."/>
            <person name="Thoren M.H."/>
            <person name="Johannesson H."/>
        </authorList>
    </citation>
    <scope>NUCLEOTIDE SEQUENCE</scope>
    <source>
        <strain evidence="2">CBS 731.68</strain>
    </source>
</reference>
<dbReference type="AlphaFoldDB" id="A0AAN6TV82"/>
<reference evidence="2" key="1">
    <citation type="journal article" date="2023" name="Mol. Phylogenet. Evol.">
        <title>Genome-scale phylogeny and comparative genomics of the fungal order Sordariales.</title>
        <authorList>
            <person name="Hensen N."/>
            <person name="Bonometti L."/>
            <person name="Westerberg I."/>
            <person name="Brannstrom I.O."/>
            <person name="Guillou S."/>
            <person name="Cros-Aarteil S."/>
            <person name="Calhoun S."/>
            <person name="Haridas S."/>
            <person name="Kuo A."/>
            <person name="Mondo S."/>
            <person name="Pangilinan J."/>
            <person name="Riley R."/>
            <person name="LaButti K."/>
            <person name="Andreopoulos B."/>
            <person name="Lipzen A."/>
            <person name="Chen C."/>
            <person name="Yan M."/>
            <person name="Daum C."/>
            <person name="Ng V."/>
            <person name="Clum A."/>
            <person name="Steindorff A."/>
            <person name="Ohm R.A."/>
            <person name="Martin F."/>
            <person name="Silar P."/>
            <person name="Natvig D.O."/>
            <person name="Lalanne C."/>
            <person name="Gautier V."/>
            <person name="Ament-Velasquez S.L."/>
            <person name="Kruys A."/>
            <person name="Hutchinson M.I."/>
            <person name="Powell A.J."/>
            <person name="Barry K."/>
            <person name="Miller A.N."/>
            <person name="Grigoriev I.V."/>
            <person name="Debuchy R."/>
            <person name="Gladieux P."/>
            <person name="Hiltunen Thoren M."/>
            <person name="Johannesson H."/>
        </authorList>
    </citation>
    <scope>NUCLEOTIDE SEQUENCE</scope>
    <source>
        <strain evidence="2">CBS 731.68</strain>
    </source>
</reference>
<keyword evidence="3" id="KW-1185">Reference proteome</keyword>
<evidence type="ECO:0000256" key="1">
    <source>
        <dbReference type="SAM" id="MobiDB-lite"/>
    </source>
</evidence>
<feature type="region of interest" description="Disordered" evidence="1">
    <location>
        <begin position="1"/>
        <end position="103"/>
    </location>
</feature>